<dbReference type="CDD" id="cd06662">
    <property type="entry name" value="SURF1"/>
    <property type="match status" value="1"/>
</dbReference>
<keyword evidence="4 6" id="KW-1133">Transmembrane helix</keyword>
<dbReference type="Proteomes" id="UP000239406">
    <property type="component" value="Unassembled WGS sequence"/>
</dbReference>
<evidence type="ECO:0000256" key="6">
    <source>
        <dbReference type="RuleBase" id="RU363076"/>
    </source>
</evidence>
<dbReference type="EMBL" id="PSNY01000011">
    <property type="protein sequence ID" value="PPE69582.1"/>
    <property type="molecule type" value="Genomic_DNA"/>
</dbReference>
<keyword evidence="6" id="KW-1003">Cell membrane</keyword>
<dbReference type="Pfam" id="PF02104">
    <property type="entry name" value="SURF1"/>
    <property type="match status" value="1"/>
</dbReference>
<evidence type="ECO:0000256" key="5">
    <source>
        <dbReference type="ARBA" id="ARBA00023136"/>
    </source>
</evidence>
<dbReference type="RefSeq" id="WP_104357876.1">
    <property type="nucleotide sequence ID" value="NZ_CP064338.1"/>
</dbReference>
<evidence type="ECO:0000256" key="2">
    <source>
        <dbReference type="ARBA" id="ARBA00007165"/>
    </source>
</evidence>
<comment type="caution">
    <text evidence="6">Lacks conserved residue(s) required for the propagation of feature annotation.</text>
</comment>
<name>A0A2S5T3P1_9BURK</name>
<keyword evidence="3 6" id="KW-0812">Transmembrane</keyword>
<evidence type="ECO:0000256" key="1">
    <source>
        <dbReference type="ARBA" id="ARBA00004370"/>
    </source>
</evidence>
<feature type="transmembrane region" description="Helical" evidence="6">
    <location>
        <begin position="218"/>
        <end position="238"/>
    </location>
</feature>
<sequence length="249" mass="27878">MAEAKQAPSWRRWVVLVVTIAGVAVTASLGRWQLGRAAQKEALQAAIERQSQLPAVPLEELRRPSDVDAHLLHRPVTLRGRWLHEHTVFLDNRQMHGRPGFYVLTPLKLAGREEAVVVQRGWAPRDVQDRTRLPSVPTGDGEVRLEGRIAPPPAKLYEFDAAGSGPIRQNLDLASYEQEVGTPLWPVSVVQTAAVAGDPEDGLLRDWPAPAVDVHKHYGYAFQWFALSALMTGLYVWFQLLRPRLRRSS</sequence>
<comment type="subcellular location">
    <subcellularLocation>
        <location evidence="6">Cell membrane</location>
        <topology evidence="6">Multi-pass membrane protein</topology>
    </subcellularLocation>
    <subcellularLocation>
        <location evidence="1">Membrane</location>
    </subcellularLocation>
</comment>
<dbReference type="AlphaFoldDB" id="A0A2S5T3P1"/>
<accession>A0A2S5T3P1</accession>
<dbReference type="GO" id="GO:0005886">
    <property type="term" value="C:plasma membrane"/>
    <property type="evidence" value="ECO:0007669"/>
    <property type="project" value="UniProtKB-SubCell"/>
</dbReference>
<evidence type="ECO:0000313" key="8">
    <source>
        <dbReference type="Proteomes" id="UP000239406"/>
    </source>
</evidence>
<proteinExistence type="inferred from homology"/>
<dbReference type="InterPro" id="IPR002994">
    <property type="entry name" value="Surf1/Shy1"/>
</dbReference>
<dbReference type="PANTHER" id="PTHR23427">
    <property type="entry name" value="SURFEIT LOCUS PROTEIN"/>
    <property type="match status" value="1"/>
</dbReference>
<organism evidence="7 8">
    <name type="scientific">Caldimonas thermodepolymerans</name>
    <dbReference type="NCBI Taxonomy" id="215580"/>
    <lineage>
        <taxon>Bacteria</taxon>
        <taxon>Pseudomonadati</taxon>
        <taxon>Pseudomonadota</taxon>
        <taxon>Betaproteobacteria</taxon>
        <taxon>Burkholderiales</taxon>
        <taxon>Sphaerotilaceae</taxon>
        <taxon>Caldimonas</taxon>
    </lineage>
</organism>
<gene>
    <name evidence="7" type="ORF">C1702_11650</name>
</gene>
<dbReference type="PANTHER" id="PTHR23427:SF2">
    <property type="entry name" value="SURFEIT LOCUS PROTEIN 1"/>
    <property type="match status" value="1"/>
</dbReference>
<evidence type="ECO:0000256" key="4">
    <source>
        <dbReference type="ARBA" id="ARBA00022989"/>
    </source>
</evidence>
<evidence type="ECO:0000256" key="3">
    <source>
        <dbReference type="ARBA" id="ARBA00022692"/>
    </source>
</evidence>
<evidence type="ECO:0000313" key="7">
    <source>
        <dbReference type="EMBL" id="PPE69582.1"/>
    </source>
</evidence>
<dbReference type="InterPro" id="IPR045214">
    <property type="entry name" value="Surf1/Surf4"/>
</dbReference>
<comment type="similarity">
    <text evidence="2 6">Belongs to the SURF1 family.</text>
</comment>
<comment type="caution">
    <text evidence="7">The sequence shown here is derived from an EMBL/GenBank/DDBJ whole genome shotgun (WGS) entry which is preliminary data.</text>
</comment>
<dbReference type="PROSITE" id="PS50895">
    <property type="entry name" value="SURF1"/>
    <property type="match status" value="1"/>
</dbReference>
<protein>
    <recommendedName>
        <fullName evidence="6">SURF1-like protein</fullName>
    </recommendedName>
</protein>
<keyword evidence="5 6" id="KW-0472">Membrane</keyword>
<reference evidence="7 8" key="1">
    <citation type="submission" date="2018-02" db="EMBL/GenBank/DDBJ databases">
        <title>Reclassifiation of [Polyangium] brachysporum DSM 7029 as Guopingzhaonella breviflexa gen. nov., sp. nov., a member of the family Comamonadaceae.</title>
        <authorList>
            <person name="Tang B."/>
        </authorList>
    </citation>
    <scope>NUCLEOTIDE SEQUENCE [LARGE SCALE GENOMIC DNA]</scope>
    <source>
        <strain evidence="7 8">DSM 15344</strain>
    </source>
</reference>
<keyword evidence="8" id="KW-1185">Reference proteome</keyword>